<dbReference type="CDD" id="cd18996">
    <property type="entry name" value="LGIC_ECD_5-HT3"/>
    <property type="match status" value="1"/>
</dbReference>
<dbReference type="InterPro" id="IPR036734">
    <property type="entry name" value="Neur_chan_lig-bd_sf"/>
</dbReference>
<dbReference type="STRING" id="33528.ENSGAFP00000008397"/>
<reference evidence="24 25" key="1">
    <citation type="journal article" date="2018" name="G3 (Bethesda)">
        <title>A High-Quality Reference Genome for the Invasive Mosquitofish Gambusia affinis Using a Chicago Library.</title>
        <authorList>
            <person name="Hoffberg S.L."/>
            <person name="Troendle N.J."/>
            <person name="Glenn T.C."/>
            <person name="Mahmud O."/>
            <person name="Louha S."/>
            <person name="Chalopin D."/>
            <person name="Bennetzen J.L."/>
            <person name="Mauricio R."/>
        </authorList>
    </citation>
    <scope>NUCLEOTIDE SEQUENCE [LARGE SCALE GENOMIC DNA]</scope>
    <source>
        <strain evidence="24">NE01/NJP1002.9</strain>
        <tissue evidence="24">Muscle</tissue>
    </source>
</reference>
<evidence type="ECO:0000259" key="22">
    <source>
        <dbReference type="Pfam" id="PF02931"/>
    </source>
</evidence>
<name>A0A315VE70_GAMAF</name>
<evidence type="ECO:0000256" key="3">
    <source>
        <dbReference type="ARBA" id="ARBA00022692"/>
    </source>
</evidence>
<evidence type="ECO:0000256" key="12">
    <source>
        <dbReference type="ARBA" id="ARBA00023257"/>
    </source>
</evidence>
<comment type="caution">
    <text evidence="20">Lacks conserved residue(s) required for the propagation of feature annotation.</text>
</comment>
<evidence type="ECO:0000256" key="18">
    <source>
        <dbReference type="ARBA" id="ARBA00036634"/>
    </source>
</evidence>
<evidence type="ECO:0000256" key="7">
    <source>
        <dbReference type="ARBA" id="ARBA00023065"/>
    </source>
</evidence>
<feature type="transmembrane region" description="Helical" evidence="20">
    <location>
        <begin position="1064"/>
        <end position="1084"/>
    </location>
</feature>
<feature type="transmembrane region" description="Helical" evidence="20">
    <location>
        <begin position="732"/>
        <end position="758"/>
    </location>
</feature>
<keyword evidence="7 20" id="KW-0406">Ion transport</keyword>
<feature type="domain" description="Neurotransmitter-gated ion-channel ligand-binding" evidence="22">
    <location>
        <begin position="40"/>
        <end position="236"/>
    </location>
</feature>
<dbReference type="InterPro" id="IPR018000">
    <property type="entry name" value="Neurotransmitter_ion_chnl_CS"/>
</dbReference>
<evidence type="ECO:0000256" key="5">
    <source>
        <dbReference type="ARBA" id="ARBA00022989"/>
    </source>
</evidence>
<comment type="subcellular location">
    <subcellularLocation>
        <location evidence="15">Postsynaptic cell membrane</location>
        <topology evidence="15">Multi-pass membrane protein</topology>
    </subcellularLocation>
</comment>
<keyword evidence="3 20" id="KW-0812">Transmembrane</keyword>
<feature type="domain" description="Neurotransmitter-gated ion-channel ligand-binding" evidence="22">
    <location>
        <begin position="870"/>
        <end position="1063"/>
    </location>
</feature>
<keyword evidence="2" id="KW-1003">Cell membrane</keyword>
<dbReference type="GO" id="GO:0004888">
    <property type="term" value="F:transmembrane signaling receptor activity"/>
    <property type="evidence" value="ECO:0007669"/>
    <property type="project" value="InterPro"/>
</dbReference>
<dbReference type="FunFam" id="2.70.170.10:FF:000017">
    <property type="entry name" value="5-hydroxytryptamine receptor 3A"/>
    <property type="match status" value="4"/>
</dbReference>
<evidence type="ECO:0000256" key="20">
    <source>
        <dbReference type="RuleBase" id="RU000687"/>
    </source>
</evidence>
<proteinExistence type="inferred from homology"/>
<comment type="similarity">
    <text evidence="20">Belongs to the ligand-gated ion channel (TC 1.A.9) family.</text>
</comment>
<feature type="compositionally biased region" description="Basic and acidic residues" evidence="21">
    <location>
        <begin position="1743"/>
        <end position="1755"/>
    </location>
</feature>
<protein>
    <recommendedName>
        <fullName evidence="26">Neurotransmitter-gated ion-channel ligand-binding domain-containing protein</fullName>
    </recommendedName>
</protein>
<feature type="domain" description="Neurotransmitter-gated ion-channel ligand-binding" evidence="22">
    <location>
        <begin position="1305"/>
        <end position="1498"/>
    </location>
</feature>
<keyword evidence="14 20" id="KW-0407">Ion channel</keyword>
<feature type="transmembrane region" description="Helical" evidence="20">
    <location>
        <begin position="1707"/>
        <end position="1728"/>
    </location>
</feature>
<dbReference type="Pfam" id="PF02932">
    <property type="entry name" value="Neur_chan_memb"/>
    <property type="match status" value="4"/>
</dbReference>
<evidence type="ECO:0000256" key="8">
    <source>
        <dbReference type="ARBA" id="ARBA00023136"/>
    </source>
</evidence>
<comment type="function">
    <text evidence="19">Forms serotonin (5-hydroxytryptamine/5-HT3)-activated cation-selective channel complexes, which when activated cause fast, depolarizing responses in neurons.</text>
</comment>
<keyword evidence="25" id="KW-1185">Reference proteome</keyword>
<dbReference type="InterPro" id="IPR006202">
    <property type="entry name" value="Neur_chan_lig-bd"/>
</dbReference>
<dbReference type="Gene3D" id="1.20.58.390">
    <property type="entry name" value="Neurotransmitter-gated ion-channel transmembrane domain"/>
    <property type="match status" value="4"/>
</dbReference>
<feature type="transmembrane region" description="Helical" evidence="20">
    <location>
        <begin position="1572"/>
        <end position="1601"/>
    </location>
</feature>
<evidence type="ECO:0000256" key="14">
    <source>
        <dbReference type="ARBA" id="ARBA00023303"/>
    </source>
</evidence>
<feature type="domain" description="Neurotransmitter-gated ion-channel ligand-binding" evidence="22">
    <location>
        <begin position="515"/>
        <end position="670"/>
    </location>
</feature>
<evidence type="ECO:0000256" key="16">
    <source>
        <dbReference type="ARBA" id="ARBA00034430"/>
    </source>
</evidence>
<comment type="catalytic activity">
    <reaction evidence="16">
        <text>K(+)(in) = K(+)(out)</text>
        <dbReference type="Rhea" id="RHEA:29463"/>
        <dbReference type="ChEBI" id="CHEBI:29103"/>
    </reaction>
</comment>
<evidence type="ECO:0000256" key="4">
    <source>
        <dbReference type="ARBA" id="ARBA00022729"/>
    </source>
</evidence>
<evidence type="ECO:0000313" key="25">
    <source>
        <dbReference type="Proteomes" id="UP000250572"/>
    </source>
</evidence>
<feature type="non-terminal residue" evidence="24">
    <location>
        <position position="1855"/>
    </location>
</feature>
<feature type="transmembrane region" description="Helical" evidence="20">
    <location>
        <begin position="674"/>
        <end position="695"/>
    </location>
</feature>
<evidence type="ECO:0000259" key="23">
    <source>
        <dbReference type="Pfam" id="PF02932"/>
    </source>
</evidence>
<keyword evidence="1 20" id="KW-0813">Transport</keyword>
<organism evidence="24 25">
    <name type="scientific">Gambusia affinis</name>
    <name type="common">Western mosquitofish</name>
    <name type="synonym">Heterandria affinis</name>
    <dbReference type="NCBI Taxonomy" id="33528"/>
    <lineage>
        <taxon>Eukaryota</taxon>
        <taxon>Metazoa</taxon>
        <taxon>Chordata</taxon>
        <taxon>Craniata</taxon>
        <taxon>Vertebrata</taxon>
        <taxon>Euteleostomi</taxon>
        <taxon>Actinopterygii</taxon>
        <taxon>Neopterygii</taxon>
        <taxon>Teleostei</taxon>
        <taxon>Neoteleostei</taxon>
        <taxon>Acanthomorphata</taxon>
        <taxon>Ovalentaria</taxon>
        <taxon>Atherinomorphae</taxon>
        <taxon>Cyprinodontiformes</taxon>
        <taxon>Poeciliidae</taxon>
        <taxon>Poeciliinae</taxon>
        <taxon>Gambusia</taxon>
    </lineage>
</organism>
<dbReference type="GO" id="GO:0045211">
    <property type="term" value="C:postsynaptic membrane"/>
    <property type="evidence" value="ECO:0007669"/>
    <property type="project" value="UniProtKB-SubCell"/>
</dbReference>
<feature type="non-terminal residue" evidence="24">
    <location>
        <position position="1"/>
    </location>
</feature>
<comment type="catalytic activity">
    <reaction evidence="17">
        <text>Na(+)(in) = Na(+)(out)</text>
        <dbReference type="Rhea" id="RHEA:34963"/>
        <dbReference type="ChEBI" id="CHEBI:29101"/>
    </reaction>
</comment>
<evidence type="ECO:0000256" key="1">
    <source>
        <dbReference type="ARBA" id="ARBA00022448"/>
    </source>
</evidence>
<evidence type="ECO:0000256" key="21">
    <source>
        <dbReference type="SAM" id="MobiDB-lite"/>
    </source>
</evidence>
<evidence type="ECO:0000256" key="17">
    <source>
        <dbReference type="ARBA" id="ARBA00036239"/>
    </source>
</evidence>
<feature type="transmembrane region" description="Helical" evidence="20">
    <location>
        <begin position="702"/>
        <end position="720"/>
    </location>
</feature>
<feature type="transmembrane region" description="Helical" evidence="20">
    <location>
        <begin position="1125"/>
        <end position="1151"/>
    </location>
</feature>
<gene>
    <name evidence="24" type="ORF">CCH79_00003133</name>
</gene>
<keyword evidence="11" id="KW-0325">Glycoprotein</keyword>
<sequence>FPNEILQDICCSVDGGSCKVCSYQDVLDYLNLTADNSVFKLTRPVRDHTHITVVKLDIIVYAILAVVEKTQTFVPLVWASMQWNNEFISWDPAQFCGITQVSVPKDLLWKPDLFIYEMIEKDDSPQYPNIMVNFDGTITAGDDIRVVSTCKMDVHKFPFDTQECSISIGSAVYCAEKEMRILPSSNSSRVTQFSQQIMKTQGEWEFLRLSVNNSLLTFENRSWDTLIYTVTIKRRPLLHVINFLLPILFFLSLDLASFFISDHRGEKLGFKVTVLLAISVLLVILNDILPAMSNQTPLIATYCIVIFALMLLSLLETILVTYLIEKDEFSPQENQESKQKNTKTKNCDRGEKHQISKSHINALVPNLQQHNNKDEEHTICKSICRDAEKERQHEILPVLEEVNSTLLSGESHVLLLILDELKMLQKAVYVHLGCREEKVKLVSWAKRINRSFFICYAVTVFLFLYLIFREWKFYQDVLDYLNLTVDTSMFKLTRPVLDHTHTTVVKTDLILYAILSQWKDERISWDPAQFCGITEMSVPKSLLWKPDLFIYEMVEKDDSPQNPYVLVTHDGTVFYDEDMRVISTCKMNVHKFPFDTQECSLSIGSAIHCVKEMQIFPFSNSSRATQFSREIMKTQGEWEFLKMSVESSNISLHDRGWELLIYKVTIKRRPLHHVINFLLPILFFLILDLASFFIADHRGEKLGFKVTVLLAISVLLLILHDILPAMSNKTPLIATYCIVIFALMLLSLLETILVTYLIDKDSKDELGLCDSGEDKNNQMKTKNCSTEIKKQTGSSCSYRVCESEKQHELLTVDDEVNYSSHSRDTNTLQLILDELKKLQNMMHEINSEQNCSYQDVLNYLNLSSNNELYSMTRPVKNYKNPTLVSLEVLLYAILDVVEKDQKFIPYVWTVTRWNNEYISWDPDQFCGIDNVSLPNNILWKPDLTIEEMTEKDKAPPSPYLTINNKGDVEVQNDQVLVSTCRMHIYRFPFDTQSCNLTFKSIIHTAREIRLQPSDNSSEATEWSREVMRTQYEWLFINMIVTANNATILTDQDVVIYTITMERRSLLYIVNFLLPVLFFLCLDLASFMISDYGGEKLSFKVTVLLAITVLQLILNEILPSSSNRVPLIAGYCIGIFALMMLSLLETIFVMYLRQKSSQDTERDGCMIQESINETGEILPGAKADRSSKLLGESYTLERISDELRAMEKMLTLLFKSNKDEERSSYWNRVATRVDKAFFFFYILVVILFLVFIFLEWQNAFAERLQQNREHKNFVEIFEQIRAQEECSFQAVLNYLNMTKNNEKYTLTRPVKHHRHSTWIFLEMKVYAILDVRETEQSFISYIWIYLRWDNEHIWWDPEQFCGLDHILVPTQLLWIPDLTIAEMTEQDKASPSPYLNIRSHGWVEFRNDQVVISFCKMKVYRFPFDIQSCNISFMSIMHPSEEITLFYNSNDTEITKWSREAMQTQLEWLFVSMTVTNETVNQFGFNQTMIIYTINMKRRAVLYIANFLLPVFFFLCLDFGSFLMSDTGGEKVGFKITLLLSVTVMQLILNDILPCSSDRIPLTAPSHADEDAFLSPVAYCIGIFFLILVSLLETILVIHLIGKDEQEEEKQRENDSQEEKGCFTVVKKQSRLPSLENMSAPNKEFGSNLCFEPHLQGSTSRNADVFHAIEKISDELGESRKKITLLCSRSQDKKPGYWTGVAQKINKVFAFIYIISAVLFLLTIAIMWYPPHVEAMEEAFITSEKGKDSGGRHQEGGKVQTQEEEDRQQEVDDINDMKEVIVLKEWRKHSGISNTICFVHPSIVNGVGRVAGANLQLRSEREAGYTLDWSPMEILHRYNNNNLKIFQDHLECLTKC</sequence>
<dbReference type="InterPro" id="IPR049944">
    <property type="entry name" value="LGIC_TM_5-HT3"/>
</dbReference>
<comment type="caution">
    <text evidence="24">The sequence shown here is derived from an EMBL/GenBank/DDBJ whole genome shotgun (WGS) entry which is preliminary data.</text>
</comment>
<keyword evidence="8 20" id="KW-0472">Membrane</keyword>
<keyword evidence="4" id="KW-0732">Signal</keyword>
<accession>A0A315VE70</accession>
<evidence type="ECO:0000256" key="11">
    <source>
        <dbReference type="ARBA" id="ARBA00023180"/>
    </source>
</evidence>
<evidence type="ECO:0000256" key="10">
    <source>
        <dbReference type="ARBA" id="ARBA00023170"/>
    </source>
</evidence>
<dbReference type="EMBL" id="NHOQ01001904">
    <property type="protein sequence ID" value="PWA21689.1"/>
    <property type="molecule type" value="Genomic_DNA"/>
</dbReference>
<feature type="transmembrane region" description="Helical" evidence="20">
    <location>
        <begin position="1499"/>
        <end position="1519"/>
    </location>
</feature>
<dbReference type="CDD" id="cd19063">
    <property type="entry name" value="LGIC_TM_5-HT3"/>
    <property type="match status" value="2"/>
</dbReference>
<evidence type="ECO:0000256" key="6">
    <source>
        <dbReference type="ARBA" id="ARBA00023018"/>
    </source>
</evidence>
<dbReference type="Proteomes" id="UP000250572">
    <property type="component" value="Unassembled WGS sequence"/>
</dbReference>
<feature type="transmembrane region" description="Helical" evidence="20">
    <location>
        <begin position="237"/>
        <end position="260"/>
    </location>
</feature>
<dbReference type="InterPro" id="IPR006201">
    <property type="entry name" value="Neur_channel"/>
</dbReference>
<keyword evidence="12" id="KW-0628">Postsynaptic cell membrane</keyword>
<feature type="region of interest" description="Disordered" evidence="21">
    <location>
        <begin position="1743"/>
        <end position="1769"/>
    </location>
</feature>
<feature type="domain" description="Neurotransmitter-gated ion-channel transmembrane" evidence="23">
    <location>
        <begin position="1072"/>
        <end position="1159"/>
    </location>
</feature>
<feature type="domain" description="Neurotransmitter-gated ion-channel transmembrane" evidence="23">
    <location>
        <begin position="245"/>
        <end position="466"/>
    </location>
</feature>
<evidence type="ECO:0000256" key="15">
    <source>
        <dbReference type="ARBA" id="ARBA00034104"/>
    </source>
</evidence>
<evidence type="ECO:0000256" key="19">
    <source>
        <dbReference type="ARBA" id="ARBA00037540"/>
    </source>
</evidence>
<evidence type="ECO:0000256" key="13">
    <source>
        <dbReference type="ARBA" id="ARBA00023286"/>
    </source>
</evidence>
<feature type="transmembrane region" description="Helical" evidence="20">
    <location>
        <begin position="1096"/>
        <end position="1113"/>
    </location>
</feature>
<dbReference type="PRINTS" id="PR00252">
    <property type="entry name" value="NRIONCHANNEL"/>
</dbReference>
<feature type="transmembrane region" description="Helical" evidence="20">
    <location>
        <begin position="448"/>
        <end position="468"/>
    </location>
</feature>
<dbReference type="InterPro" id="IPR038050">
    <property type="entry name" value="Neuro_actylchol_rec"/>
</dbReference>
<dbReference type="PROSITE" id="PS00236">
    <property type="entry name" value="NEUROTR_ION_CHANNEL"/>
    <property type="match status" value="4"/>
</dbReference>
<evidence type="ECO:0000256" key="9">
    <source>
        <dbReference type="ARBA" id="ARBA00023157"/>
    </source>
</evidence>
<dbReference type="InterPro" id="IPR006029">
    <property type="entry name" value="Neurotrans-gated_channel_TM"/>
</dbReference>
<feature type="transmembrane region" description="Helical" evidence="20">
    <location>
        <begin position="272"/>
        <end position="293"/>
    </location>
</feature>
<feature type="domain" description="Neurotransmitter-gated ion-channel transmembrane" evidence="23">
    <location>
        <begin position="1521"/>
        <end position="1632"/>
    </location>
</feature>
<dbReference type="Gene3D" id="2.70.170.10">
    <property type="entry name" value="Neurotransmitter-gated ion-channel ligand-binding domain"/>
    <property type="match status" value="4"/>
</dbReference>
<keyword evidence="5 20" id="KW-1133">Transmembrane helix</keyword>
<keyword evidence="10" id="KW-0675">Receptor</keyword>
<comment type="catalytic activity">
    <reaction evidence="18">
        <text>Ca(2+)(in) = Ca(2+)(out)</text>
        <dbReference type="Rhea" id="RHEA:29671"/>
        <dbReference type="ChEBI" id="CHEBI:29108"/>
    </reaction>
</comment>
<keyword evidence="13" id="KW-1071">Ligand-gated ion channel</keyword>
<keyword evidence="6" id="KW-0770">Synapse</keyword>
<dbReference type="PANTHER" id="PTHR18945">
    <property type="entry name" value="NEUROTRANSMITTER GATED ION CHANNEL"/>
    <property type="match status" value="1"/>
</dbReference>
<evidence type="ECO:0008006" key="26">
    <source>
        <dbReference type="Google" id="ProtNLM"/>
    </source>
</evidence>
<evidence type="ECO:0000313" key="24">
    <source>
        <dbReference type="EMBL" id="PWA21689.1"/>
    </source>
</evidence>
<dbReference type="GO" id="GO:0005230">
    <property type="term" value="F:extracellular ligand-gated monoatomic ion channel activity"/>
    <property type="evidence" value="ECO:0007669"/>
    <property type="project" value="InterPro"/>
</dbReference>
<feature type="transmembrane region" description="Helical" evidence="20">
    <location>
        <begin position="299"/>
        <end position="324"/>
    </location>
</feature>
<keyword evidence="9" id="KW-1015">Disulfide bond</keyword>
<evidence type="ECO:0000256" key="2">
    <source>
        <dbReference type="ARBA" id="ARBA00022475"/>
    </source>
</evidence>
<feature type="domain" description="Neurotransmitter-gated ion-channel transmembrane" evidence="23">
    <location>
        <begin position="678"/>
        <end position="767"/>
    </location>
</feature>
<dbReference type="SUPFAM" id="SSF90112">
    <property type="entry name" value="Neurotransmitter-gated ion-channel transmembrane pore"/>
    <property type="match status" value="4"/>
</dbReference>
<dbReference type="SUPFAM" id="SSF63712">
    <property type="entry name" value="Nicotinic receptor ligand binding domain-like"/>
    <property type="match status" value="4"/>
</dbReference>
<dbReference type="Pfam" id="PF02931">
    <property type="entry name" value="Neur_chan_LBD"/>
    <property type="match status" value="4"/>
</dbReference>
<dbReference type="InterPro" id="IPR036719">
    <property type="entry name" value="Neuro-gated_channel_TM_sf"/>
</dbReference>
<feature type="transmembrane region" description="Helical" evidence="20">
    <location>
        <begin position="1235"/>
        <end position="1255"/>
    </location>
</feature>